<dbReference type="EMBL" id="JBBWUH010000004">
    <property type="protein sequence ID" value="KAK8170190.1"/>
    <property type="molecule type" value="Genomic_DNA"/>
</dbReference>
<evidence type="ECO:0000313" key="1">
    <source>
        <dbReference type="EMBL" id="KAK8170190.1"/>
    </source>
</evidence>
<protein>
    <submittedName>
        <fullName evidence="1">Uncharacterized protein</fullName>
    </submittedName>
</protein>
<accession>A0ABR1XXP3</accession>
<sequence>MSLKSIPPSAPNTLRGHGCLENDCPKAGHLASISHLKPLRPGAVFPCGAEFSKKALHISMRRYSNRPDPADKTTAIQRRWLGCVSNDAEAARRRGRSELGRWYPGSLMVLEGLHVTPHVDYLETAPRQAELCVQGHSFYGGGTPTEKSRDSKGRIERGGHHECLLVRRRNATEWLLPAMSADCAPVTLGRRQTGRRRSIVAVSFTPGKQGEPRWRATLVDAGDVKQLAAALAGVKGMPDSTDRMRLSGHPHRRASLRIIAG</sequence>
<reference evidence="1 2" key="1">
    <citation type="journal article" date="2022" name="G3 (Bethesda)">
        <title>Enemy or ally: a genomic approach to elucidate the lifestyle of Phyllosticta citrichinaensis.</title>
        <authorList>
            <person name="Buijs V.A."/>
            <person name="Groenewald J.Z."/>
            <person name="Haridas S."/>
            <person name="LaButti K.M."/>
            <person name="Lipzen A."/>
            <person name="Martin F.M."/>
            <person name="Barry K."/>
            <person name="Grigoriev I.V."/>
            <person name="Crous P.W."/>
            <person name="Seidl M.F."/>
        </authorList>
    </citation>
    <scope>NUCLEOTIDE SEQUENCE [LARGE SCALE GENOMIC DNA]</scope>
    <source>
        <strain evidence="1 2">CBS 129764</strain>
    </source>
</reference>
<gene>
    <name evidence="1" type="ORF">IWX90DRAFT_414539</name>
</gene>
<proteinExistence type="predicted"/>
<dbReference type="Proteomes" id="UP001456524">
    <property type="component" value="Unassembled WGS sequence"/>
</dbReference>
<keyword evidence="2" id="KW-1185">Reference proteome</keyword>
<comment type="caution">
    <text evidence="1">The sequence shown here is derived from an EMBL/GenBank/DDBJ whole genome shotgun (WGS) entry which is preliminary data.</text>
</comment>
<name>A0ABR1XXP3_9PEZI</name>
<evidence type="ECO:0000313" key="2">
    <source>
        <dbReference type="Proteomes" id="UP001456524"/>
    </source>
</evidence>
<organism evidence="1 2">
    <name type="scientific">Phyllosticta citrichinensis</name>
    <dbReference type="NCBI Taxonomy" id="1130410"/>
    <lineage>
        <taxon>Eukaryota</taxon>
        <taxon>Fungi</taxon>
        <taxon>Dikarya</taxon>
        <taxon>Ascomycota</taxon>
        <taxon>Pezizomycotina</taxon>
        <taxon>Dothideomycetes</taxon>
        <taxon>Dothideomycetes incertae sedis</taxon>
        <taxon>Botryosphaeriales</taxon>
        <taxon>Phyllostictaceae</taxon>
        <taxon>Phyllosticta</taxon>
    </lineage>
</organism>